<feature type="compositionally biased region" description="Basic and acidic residues" evidence="1">
    <location>
        <begin position="53"/>
        <end position="80"/>
    </location>
</feature>
<keyword evidence="3" id="KW-1185">Reference proteome</keyword>
<feature type="region of interest" description="Disordered" evidence="1">
    <location>
        <begin position="1"/>
        <end position="90"/>
    </location>
</feature>
<evidence type="ECO:0000313" key="2">
    <source>
        <dbReference type="EMBL" id="KAF4450777.1"/>
    </source>
</evidence>
<evidence type="ECO:0000313" key="3">
    <source>
        <dbReference type="Proteomes" id="UP000605986"/>
    </source>
</evidence>
<protein>
    <submittedName>
        <fullName evidence="2">Adenine nucleotide alpha hydrolases-like protein</fullName>
    </submittedName>
</protein>
<dbReference type="AlphaFoldDB" id="A0A8H4KI32"/>
<keyword evidence="2" id="KW-0378">Hydrolase</keyword>
<evidence type="ECO:0000256" key="1">
    <source>
        <dbReference type="SAM" id="MobiDB-lite"/>
    </source>
</evidence>
<dbReference type="GO" id="GO:0016787">
    <property type="term" value="F:hydrolase activity"/>
    <property type="evidence" value="ECO:0007669"/>
    <property type="project" value="UniProtKB-KW"/>
</dbReference>
<dbReference type="EMBL" id="JAADJG010000241">
    <property type="protein sequence ID" value="KAF4450777.1"/>
    <property type="molecule type" value="Genomic_DNA"/>
</dbReference>
<sequence length="266" mass="30745">MRTRKGTETQEDNAASPEPRGHKRHSSKTDASAPEPKAKQAKKTKTANPETSKASDDSKPHLKLSDIEFEFDRSQLRDPRATPGRVTKPHYHRMDLSEEFISDFYIPKNAKPENNPASLDYDMHKCLKNGPDGPPTYDHAGFQLDFKKVQDTMKPRAYNKKAMVNGMERRLEKAAKDEKELYEAFFVDGKGPDGCDGDLQVKDYIKDHISKDLGVPWHQIDGKQARKWEQQGFEKVKADEWWREPNEEEKKRMLHMTRGSVFRKFL</sequence>
<gene>
    <name evidence="2" type="ORF">F53441_6109</name>
</gene>
<accession>A0A8H4KI32</accession>
<reference evidence="2" key="1">
    <citation type="submission" date="2020-01" db="EMBL/GenBank/DDBJ databases">
        <title>Identification and distribution of gene clusters putatively required for synthesis of sphingolipid metabolism inhibitors in phylogenetically diverse species of the filamentous fungus Fusarium.</title>
        <authorList>
            <person name="Kim H.-S."/>
            <person name="Busman M."/>
            <person name="Brown D.W."/>
            <person name="Divon H."/>
            <person name="Uhlig S."/>
            <person name="Proctor R.H."/>
        </authorList>
    </citation>
    <scope>NUCLEOTIDE SEQUENCE</scope>
    <source>
        <strain evidence="2">NRRL 53441</strain>
    </source>
</reference>
<proteinExistence type="predicted"/>
<dbReference type="Proteomes" id="UP000605986">
    <property type="component" value="Unassembled WGS sequence"/>
</dbReference>
<dbReference type="OrthoDB" id="197676at2759"/>
<name>A0A8H4KI32_9HYPO</name>
<organism evidence="2 3">
    <name type="scientific">Fusarium austroafricanum</name>
    <dbReference type="NCBI Taxonomy" id="2364996"/>
    <lineage>
        <taxon>Eukaryota</taxon>
        <taxon>Fungi</taxon>
        <taxon>Dikarya</taxon>
        <taxon>Ascomycota</taxon>
        <taxon>Pezizomycotina</taxon>
        <taxon>Sordariomycetes</taxon>
        <taxon>Hypocreomycetidae</taxon>
        <taxon>Hypocreales</taxon>
        <taxon>Nectriaceae</taxon>
        <taxon>Fusarium</taxon>
        <taxon>Fusarium concolor species complex</taxon>
    </lineage>
</organism>
<comment type="caution">
    <text evidence="2">The sequence shown here is derived from an EMBL/GenBank/DDBJ whole genome shotgun (WGS) entry which is preliminary data.</text>
</comment>